<dbReference type="Pfam" id="PF00211">
    <property type="entry name" value="Guanylate_cyc"/>
    <property type="match status" value="1"/>
</dbReference>
<protein>
    <recommendedName>
        <fullName evidence="1">Guanylate cyclase domain-containing protein</fullName>
    </recommendedName>
</protein>
<dbReference type="Proteomes" id="UP001235547">
    <property type="component" value="Chromosome 1"/>
</dbReference>
<dbReference type="Gene3D" id="3.30.70.1230">
    <property type="entry name" value="Nucleotide cyclase"/>
    <property type="match status" value="1"/>
</dbReference>
<keyword evidence="3" id="KW-1185">Reference proteome</keyword>
<name>A0ABY8D2I3_9HYPH</name>
<dbReference type="InterPro" id="IPR001054">
    <property type="entry name" value="A/G_cyclase"/>
</dbReference>
<evidence type="ECO:0000259" key="1">
    <source>
        <dbReference type="Pfam" id="PF00211"/>
    </source>
</evidence>
<dbReference type="EMBL" id="CP120371">
    <property type="protein sequence ID" value="WEX85099.1"/>
    <property type="molecule type" value="Genomic_DNA"/>
</dbReference>
<gene>
    <name evidence="2" type="ORF">PYH38_002994</name>
</gene>
<reference evidence="2 3" key="1">
    <citation type="submission" date="2023-03" db="EMBL/GenBank/DDBJ databases">
        <authorList>
            <person name="Kaur S."/>
            <person name="Espinosa-Saiz D."/>
            <person name="Velazquez E."/>
            <person name="Menendez E."/>
            <person name="diCenzo G.C."/>
        </authorList>
    </citation>
    <scope>NUCLEOTIDE SEQUENCE [LARGE SCALE GENOMIC DNA]</scope>
    <source>
        <strain evidence="2 3">LMG 27395</strain>
    </source>
</reference>
<dbReference type="SUPFAM" id="SSF55073">
    <property type="entry name" value="Nucleotide cyclase"/>
    <property type="match status" value="1"/>
</dbReference>
<feature type="domain" description="Guanylate cyclase" evidence="1">
    <location>
        <begin position="6"/>
        <end position="55"/>
    </location>
</feature>
<sequence length="115" mass="12738">MVDGEDIYGDGVNVAARLQSLADPGGVAISGIVCEHIGSKFAAEFEDFGEHTVKNIERPIRVHMARLGHSMARHAPDMACCGGNLHKWRRRVDRSPAVHQHERRCGAGILQRRHH</sequence>
<evidence type="ECO:0000313" key="3">
    <source>
        <dbReference type="Proteomes" id="UP001235547"/>
    </source>
</evidence>
<organism evidence="2 3">
    <name type="scientific">Sinorhizobium numidicum</name>
    <dbReference type="NCBI Taxonomy" id="680248"/>
    <lineage>
        <taxon>Bacteria</taxon>
        <taxon>Pseudomonadati</taxon>
        <taxon>Pseudomonadota</taxon>
        <taxon>Alphaproteobacteria</taxon>
        <taxon>Hyphomicrobiales</taxon>
        <taxon>Rhizobiaceae</taxon>
        <taxon>Sinorhizobium/Ensifer group</taxon>
        <taxon>Sinorhizobium</taxon>
    </lineage>
</organism>
<dbReference type="InterPro" id="IPR029787">
    <property type="entry name" value="Nucleotide_cyclase"/>
</dbReference>
<accession>A0ABY8D2I3</accession>
<proteinExistence type="predicted"/>
<evidence type="ECO:0000313" key="2">
    <source>
        <dbReference type="EMBL" id="WEX85099.1"/>
    </source>
</evidence>